<reference evidence="2" key="1">
    <citation type="submission" date="2017-01" db="EMBL/GenBank/DDBJ databases">
        <authorList>
            <person name="Varghese N."/>
            <person name="Submissions S."/>
        </authorList>
    </citation>
    <scope>NUCLEOTIDE SEQUENCE [LARGE SCALE GENOMIC DNA]</scope>
    <source>
        <strain evidence="2">ATCC 51758</strain>
    </source>
</reference>
<keyword evidence="2" id="KW-1185">Reference proteome</keyword>
<proteinExistence type="predicted"/>
<dbReference type="AlphaFoldDB" id="A0A1N6X0L0"/>
<dbReference type="STRING" id="34027.SAMN05421829_108145"/>
<evidence type="ECO:0000313" key="2">
    <source>
        <dbReference type="Proteomes" id="UP000186819"/>
    </source>
</evidence>
<dbReference type="Proteomes" id="UP000186819">
    <property type="component" value="Unassembled WGS sequence"/>
</dbReference>
<dbReference type="RefSeq" id="WP_076602637.1">
    <property type="nucleotide sequence ID" value="NZ_FTMD01000008.1"/>
</dbReference>
<evidence type="ECO:0000313" key="1">
    <source>
        <dbReference type="EMBL" id="SIQ95853.1"/>
    </source>
</evidence>
<protein>
    <submittedName>
        <fullName evidence="1">Uncharacterized protein</fullName>
    </submittedName>
</protein>
<organism evidence="1 2">
    <name type="scientific">Aromatoleum tolulyticum</name>
    <dbReference type="NCBI Taxonomy" id="34027"/>
    <lineage>
        <taxon>Bacteria</taxon>
        <taxon>Pseudomonadati</taxon>
        <taxon>Pseudomonadota</taxon>
        <taxon>Betaproteobacteria</taxon>
        <taxon>Rhodocyclales</taxon>
        <taxon>Rhodocyclaceae</taxon>
        <taxon>Aromatoleum</taxon>
    </lineage>
</organism>
<gene>
    <name evidence="1" type="ORF">SAMN05421829_108145</name>
</gene>
<dbReference type="EMBL" id="FTMD01000008">
    <property type="protein sequence ID" value="SIQ95853.1"/>
    <property type="molecule type" value="Genomic_DNA"/>
</dbReference>
<sequence length="67" mass="7069">MTTRVSVTHHDAESGVSLLAQVFQVDPYGQVIDTPVRSNAIAPGVTATVHLKPGNVLVVREMGESQG</sequence>
<accession>A0A1N6X0L0</accession>
<dbReference type="OrthoDB" id="9936956at2"/>
<name>A0A1N6X0L0_9RHOO</name>